<comment type="subcellular location">
    <subcellularLocation>
        <location evidence="1">Cell membrane</location>
        <topology evidence="1">Multi-pass membrane protein</topology>
    </subcellularLocation>
</comment>
<keyword evidence="8" id="KW-1185">Reference proteome</keyword>
<dbReference type="PANTHER" id="PTHR30482:SF17">
    <property type="entry name" value="ABC TRANSPORTER ATP-BINDING PROTEIN"/>
    <property type="match status" value="1"/>
</dbReference>
<gene>
    <name evidence="7" type="ORF">ACFPRA_02540</name>
</gene>
<organism evidence="7 8">
    <name type="scientific">Sporosarcina soli</name>
    <dbReference type="NCBI Taxonomy" id="334736"/>
    <lineage>
        <taxon>Bacteria</taxon>
        <taxon>Bacillati</taxon>
        <taxon>Bacillota</taxon>
        <taxon>Bacilli</taxon>
        <taxon>Bacillales</taxon>
        <taxon>Caryophanaceae</taxon>
        <taxon>Sporosarcina</taxon>
    </lineage>
</organism>
<dbReference type="InterPro" id="IPR001851">
    <property type="entry name" value="ABC_transp_permease"/>
</dbReference>
<evidence type="ECO:0000256" key="5">
    <source>
        <dbReference type="ARBA" id="ARBA00023136"/>
    </source>
</evidence>
<feature type="transmembrane region" description="Helical" evidence="6">
    <location>
        <begin position="106"/>
        <end position="128"/>
    </location>
</feature>
<evidence type="ECO:0000313" key="8">
    <source>
        <dbReference type="Proteomes" id="UP001596109"/>
    </source>
</evidence>
<dbReference type="EMBL" id="JBHSNO010000001">
    <property type="protein sequence ID" value="MFC5587785.1"/>
    <property type="molecule type" value="Genomic_DNA"/>
</dbReference>
<evidence type="ECO:0000256" key="1">
    <source>
        <dbReference type="ARBA" id="ARBA00004651"/>
    </source>
</evidence>
<dbReference type="Proteomes" id="UP001596109">
    <property type="component" value="Unassembled WGS sequence"/>
</dbReference>
<feature type="transmembrane region" description="Helical" evidence="6">
    <location>
        <begin position="203"/>
        <end position="222"/>
    </location>
</feature>
<dbReference type="CDD" id="cd06581">
    <property type="entry name" value="TM_PBP1_LivM_like"/>
    <property type="match status" value="1"/>
</dbReference>
<feature type="transmembrane region" description="Helical" evidence="6">
    <location>
        <begin position="6"/>
        <end position="26"/>
    </location>
</feature>
<feature type="transmembrane region" description="Helical" evidence="6">
    <location>
        <begin position="277"/>
        <end position="299"/>
    </location>
</feature>
<comment type="caution">
    <text evidence="7">The sequence shown here is derived from an EMBL/GenBank/DDBJ whole genome shotgun (WGS) entry which is preliminary data.</text>
</comment>
<feature type="transmembrane region" description="Helical" evidence="6">
    <location>
        <begin position="76"/>
        <end position="99"/>
    </location>
</feature>
<dbReference type="RefSeq" id="WP_381430257.1">
    <property type="nucleotide sequence ID" value="NZ_JBHSNO010000001.1"/>
</dbReference>
<keyword evidence="5 6" id="KW-0472">Membrane</keyword>
<dbReference type="Pfam" id="PF02653">
    <property type="entry name" value="BPD_transp_2"/>
    <property type="match status" value="1"/>
</dbReference>
<keyword evidence="2" id="KW-1003">Cell membrane</keyword>
<dbReference type="PANTHER" id="PTHR30482">
    <property type="entry name" value="HIGH-AFFINITY BRANCHED-CHAIN AMINO ACID TRANSPORT SYSTEM PERMEASE"/>
    <property type="match status" value="1"/>
</dbReference>
<reference evidence="8" key="1">
    <citation type="journal article" date="2019" name="Int. J. Syst. Evol. Microbiol.">
        <title>The Global Catalogue of Microorganisms (GCM) 10K type strain sequencing project: providing services to taxonomists for standard genome sequencing and annotation.</title>
        <authorList>
            <consortium name="The Broad Institute Genomics Platform"/>
            <consortium name="The Broad Institute Genome Sequencing Center for Infectious Disease"/>
            <person name="Wu L."/>
            <person name="Ma J."/>
        </authorList>
    </citation>
    <scope>NUCLEOTIDE SEQUENCE [LARGE SCALE GENOMIC DNA]</scope>
    <source>
        <strain evidence="8">CGMCC 4.1434</strain>
    </source>
</reference>
<protein>
    <submittedName>
        <fullName evidence="7">Branched-chain amino acid ABC transporter permease</fullName>
    </submittedName>
</protein>
<evidence type="ECO:0000256" key="6">
    <source>
        <dbReference type="SAM" id="Phobius"/>
    </source>
</evidence>
<dbReference type="InterPro" id="IPR043428">
    <property type="entry name" value="LivM-like"/>
</dbReference>
<keyword evidence="3 6" id="KW-0812">Transmembrane</keyword>
<proteinExistence type="predicted"/>
<keyword evidence="4 6" id="KW-1133">Transmembrane helix</keyword>
<accession>A0ABW0TED9</accession>
<evidence type="ECO:0000256" key="3">
    <source>
        <dbReference type="ARBA" id="ARBA00022692"/>
    </source>
</evidence>
<sequence>MKKTLISFFLLVVAICILPFIMSPFMMYMMTEVLIMGIFAMSLGLIMGFGGLHSLGHSAFFGLGAYTVVVLSQMVPSMYVLLLVAILISCAFALVTGLIAIRSKGIFFLMLTFAFTQMLYLVFSQSGYWGGADGLGTSIKPNLGFVELTSPLGLFYLIGGFFTLSYLLLRLFVNSPLGTGLQGVMENENRMIALGYNIRNYKMIAYIVAGGFAGLAGGLYAFKTQFASPDLFGVHMAATVIIMVYIGGMGTLFGPVLGAAVYIFLQNYVSTMTDRWSLIMGLIFIALVLFDRGGILQLVQLLSKKVMAFKRTTNSKGVSLNEFAKNKGVE</sequence>
<name>A0ABW0TED9_9BACL</name>
<feature type="transmembrane region" description="Helical" evidence="6">
    <location>
        <begin position="33"/>
        <end position="56"/>
    </location>
</feature>
<feature type="transmembrane region" description="Helical" evidence="6">
    <location>
        <begin position="148"/>
        <end position="169"/>
    </location>
</feature>
<feature type="transmembrane region" description="Helical" evidence="6">
    <location>
        <begin position="242"/>
        <end position="265"/>
    </location>
</feature>
<evidence type="ECO:0000256" key="4">
    <source>
        <dbReference type="ARBA" id="ARBA00022989"/>
    </source>
</evidence>
<evidence type="ECO:0000313" key="7">
    <source>
        <dbReference type="EMBL" id="MFC5587785.1"/>
    </source>
</evidence>
<evidence type="ECO:0000256" key="2">
    <source>
        <dbReference type="ARBA" id="ARBA00022475"/>
    </source>
</evidence>